<accession>A0A2A6CM96</accession>
<organism evidence="1 2">
    <name type="scientific">Pristionchus pacificus</name>
    <name type="common">Parasitic nematode worm</name>
    <dbReference type="NCBI Taxonomy" id="54126"/>
    <lineage>
        <taxon>Eukaryota</taxon>
        <taxon>Metazoa</taxon>
        <taxon>Ecdysozoa</taxon>
        <taxon>Nematoda</taxon>
        <taxon>Chromadorea</taxon>
        <taxon>Rhabditida</taxon>
        <taxon>Rhabditina</taxon>
        <taxon>Diplogasteromorpha</taxon>
        <taxon>Diplogasteroidea</taxon>
        <taxon>Neodiplogasteridae</taxon>
        <taxon>Pristionchus</taxon>
    </lineage>
</organism>
<name>A0A2A6CM96_PRIPA</name>
<protein>
    <submittedName>
        <fullName evidence="1">Uncharacterized protein</fullName>
    </submittedName>
</protein>
<dbReference type="AlphaFoldDB" id="A0A2A6CM96"/>
<dbReference type="Proteomes" id="UP000005239">
    <property type="component" value="Unassembled WGS sequence"/>
</dbReference>
<proteinExistence type="predicted"/>
<keyword evidence="2" id="KW-1185">Reference proteome</keyword>
<evidence type="ECO:0000313" key="2">
    <source>
        <dbReference type="Proteomes" id="UP000005239"/>
    </source>
</evidence>
<reference evidence="1" key="2">
    <citation type="submission" date="2022-06" db="UniProtKB">
        <authorList>
            <consortium name="EnsemblMetazoa"/>
        </authorList>
    </citation>
    <scope>IDENTIFICATION</scope>
    <source>
        <strain evidence="1">PS312</strain>
    </source>
</reference>
<evidence type="ECO:0000313" key="1">
    <source>
        <dbReference type="EnsemblMetazoa" id="PPA41388.1"/>
    </source>
</evidence>
<accession>A0A8R1UXP5</accession>
<dbReference type="EnsemblMetazoa" id="PPA41388.1">
    <property type="protein sequence ID" value="PPA41388.1"/>
    <property type="gene ID" value="WBGene00279757"/>
</dbReference>
<gene>
    <name evidence="1" type="primary">WBGene00279757</name>
</gene>
<reference evidence="2" key="1">
    <citation type="journal article" date="2008" name="Nat. Genet.">
        <title>The Pristionchus pacificus genome provides a unique perspective on nematode lifestyle and parasitism.</title>
        <authorList>
            <person name="Dieterich C."/>
            <person name="Clifton S.W."/>
            <person name="Schuster L.N."/>
            <person name="Chinwalla A."/>
            <person name="Delehaunty K."/>
            <person name="Dinkelacker I."/>
            <person name="Fulton L."/>
            <person name="Fulton R."/>
            <person name="Godfrey J."/>
            <person name="Minx P."/>
            <person name="Mitreva M."/>
            <person name="Roeseler W."/>
            <person name="Tian H."/>
            <person name="Witte H."/>
            <person name="Yang S.P."/>
            <person name="Wilson R.K."/>
            <person name="Sommer R.J."/>
        </authorList>
    </citation>
    <scope>NUCLEOTIDE SEQUENCE [LARGE SCALE GENOMIC DNA]</scope>
    <source>
        <strain evidence="2">PS312</strain>
    </source>
</reference>
<sequence length="73" mass="8295">MNMAIVISTLKNPQIHSFRDSRFLSCANPLRICPTLTQTASYNIYACLRVALFGIIFMSYIRCSSIEYQKVAV</sequence>